<reference evidence="1 2" key="1">
    <citation type="submission" date="2018-11" db="EMBL/GenBank/DDBJ databases">
        <title>Complete genome sequence of Paenibacillus baekrokdamisoli strain KCTC 33723.</title>
        <authorList>
            <person name="Kang S.W."/>
            <person name="Lee K.C."/>
            <person name="Kim K.K."/>
            <person name="Kim J.S."/>
            <person name="Kim D.S."/>
            <person name="Ko S.H."/>
            <person name="Yang S.H."/>
            <person name="Lee J.S."/>
        </authorList>
    </citation>
    <scope>NUCLEOTIDE SEQUENCE [LARGE SCALE GENOMIC DNA]</scope>
    <source>
        <strain evidence="1 2">KCTC 33723</strain>
    </source>
</reference>
<gene>
    <name evidence="1" type="ORF">Back11_08260</name>
</gene>
<dbReference type="KEGG" id="pbk:Back11_08260"/>
<dbReference type="Proteomes" id="UP000275368">
    <property type="component" value="Chromosome"/>
</dbReference>
<evidence type="ECO:0000313" key="1">
    <source>
        <dbReference type="EMBL" id="BBH19481.1"/>
    </source>
</evidence>
<sequence length="103" mass="12125">MSLLKWLNRKYIIKCPKCKNELNVFYYGAEDSLLLKCVECNDNIYYLKQANSSSITVTEVPHILDKQLEADAYHKFYKGIPSSEALEPKWIKLIRRIVVRKDK</sequence>
<dbReference type="AlphaFoldDB" id="A0A3G9J0T3"/>
<dbReference type="EMBL" id="AP019308">
    <property type="protein sequence ID" value="BBH19481.1"/>
    <property type="molecule type" value="Genomic_DNA"/>
</dbReference>
<organism evidence="1 2">
    <name type="scientific">Paenibacillus baekrokdamisoli</name>
    <dbReference type="NCBI Taxonomy" id="1712516"/>
    <lineage>
        <taxon>Bacteria</taxon>
        <taxon>Bacillati</taxon>
        <taxon>Bacillota</taxon>
        <taxon>Bacilli</taxon>
        <taxon>Bacillales</taxon>
        <taxon>Paenibacillaceae</taxon>
        <taxon>Paenibacillus</taxon>
    </lineage>
</organism>
<keyword evidence="2" id="KW-1185">Reference proteome</keyword>
<name>A0A3G9J0T3_9BACL</name>
<dbReference type="RefSeq" id="WP_125653831.1">
    <property type="nucleotide sequence ID" value="NZ_AP019308.1"/>
</dbReference>
<accession>A0A3G9J0T3</accession>
<proteinExistence type="predicted"/>
<evidence type="ECO:0000313" key="2">
    <source>
        <dbReference type="Proteomes" id="UP000275368"/>
    </source>
</evidence>
<dbReference type="OrthoDB" id="9803907at2"/>
<protein>
    <submittedName>
        <fullName evidence="1">Uncharacterized protein</fullName>
    </submittedName>
</protein>